<feature type="region of interest" description="Disordered" evidence="1">
    <location>
        <begin position="26"/>
        <end position="59"/>
    </location>
</feature>
<reference evidence="2" key="1">
    <citation type="submission" date="2022-11" db="EMBL/GenBank/DDBJ databases">
        <authorList>
            <person name="Scott C."/>
            <person name="Bruce N."/>
        </authorList>
    </citation>
    <scope>NUCLEOTIDE SEQUENCE</scope>
</reference>
<comment type="caution">
    <text evidence="2">The sequence shown here is derived from an EMBL/GenBank/DDBJ whole genome shotgun (WGS) entry which is preliminary data.</text>
</comment>
<dbReference type="OrthoDB" id="203381at2759"/>
<evidence type="ECO:0000256" key="1">
    <source>
        <dbReference type="SAM" id="MobiDB-lite"/>
    </source>
</evidence>
<proteinExistence type="predicted"/>
<accession>A0A9P1H8N9</accession>
<sequence>MFLRAAFRRPLRPVVLPVRPFITTLSRASAPSSAAQSSSSPTPSPSSSQGPALEKPADLDAEESAIWDKLVESLAPTALNVRDVSGGCGSMYAIDVVSPPSRASAS</sequence>
<feature type="compositionally biased region" description="Low complexity" evidence="1">
    <location>
        <begin position="26"/>
        <end position="52"/>
    </location>
</feature>
<gene>
    <name evidence="2" type="ORF">PPNO1_LOCUS7670</name>
</gene>
<dbReference type="SUPFAM" id="SSF82657">
    <property type="entry name" value="BolA-like"/>
    <property type="match status" value="1"/>
</dbReference>
<name>A0A9P1H8N9_9PEZI</name>
<protein>
    <recommendedName>
        <fullName evidence="4">BolA-like protein</fullName>
    </recommendedName>
</protein>
<dbReference type="Gene3D" id="3.10.20.90">
    <property type="entry name" value="Phosphatidylinositol 3-kinase Catalytic Subunit, Chain A, domain 1"/>
    <property type="match status" value="1"/>
</dbReference>
<evidence type="ECO:0008006" key="4">
    <source>
        <dbReference type="Google" id="ProtNLM"/>
    </source>
</evidence>
<dbReference type="InterPro" id="IPR036065">
    <property type="entry name" value="BolA-like_sf"/>
</dbReference>
<evidence type="ECO:0000313" key="3">
    <source>
        <dbReference type="Proteomes" id="UP000838763"/>
    </source>
</evidence>
<keyword evidence="3" id="KW-1185">Reference proteome</keyword>
<dbReference type="Proteomes" id="UP000838763">
    <property type="component" value="Unassembled WGS sequence"/>
</dbReference>
<organism evidence="2 3">
    <name type="scientific">Parascedosporium putredinis</name>
    <dbReference type="NCBI Taxonomy" id="1442378"/>
    <lineage>
        <taxon>Eukaryota</taxon>
        <taxon>Fungi</taxon>
        <taxon>Dikarya</taxon>
        <taxon>Ascomycota</taxon>
        <taxon>Pezizomycotina</taxon>
        <taxon>Sordariomycetes</taxon>
        <taxon>Hypocreomycetidae</taxon>
        <taxon>Microascales</taxon>
        <taxon>Microascaceae</taxon>
        <taxon>Parascedosporium</taxon>
    </lineage>
</organism>
<dbReference type="EMBL" id="CALLCH030000017">
    <property type="protein sequence ID" value="CAI4218073.1"/>
    <property type="molecule type" value="Genomic_DNA"/>
</dbReference>
<evidence type="ECO:0000313" key="2">
    <source>
        <dbReference type="EMBL" id="CAI4218073.1"/>
    </source>
</evidence>
<dbReference type="AlphaFoldDB" id="A0A9P1H8N9"/>